<comment type="caution">
    <text evidence="1">The sequence shown here is derived from an EMBL/GenBank/DDBJ whole genome shotgun (WGS) entry which is preliminary data.</text>
</comment>
<dbReference type="Proteomes" id="UP001057402">
    <property type="component" value="Chromosome 9"/>
</dbReference>
<evidence type="ECO:0000313" key="2">
    <source>
        <dbReference type="Proteomes" id="UP001057402"/>
    </source>
</evidence>
<name>A0ACB9MQC4_9MYRT</name>
<gene>
    <name evidence="1" type="ORF">MLD38_031825</name>
</gene>
<keyword evidence="2" id="KW-1185">Reference proteome</keyword>
<organism evidence="1 2">
    <name type="scientific">Melastoma candidum</name>
    <dbReference type="NCBI Taxonomy" id="119954"/>
    <lineage>
        <taxon>Eukaryota</taxon>
        <taxon>Viridiplantae</taxon>
        <taxon>Streptophyta</taxon>
        <taxon>Embryophyta</taxon>
        <taxon>Tracheophyta</taxon>
        <taxon>Spermatophyta</taxon>
        <taxon>Magnoliopsida</taxon>
        <taxon>eudicotyledons</taxon>
        <taxon>Gunneridae</taxon>
        <taxon>Pentapetalae</taxon>
        <taxon>rosids</taxon>
        <taxon>malvids</taxon>
        <taxon>Myrtales</taxon>
        <taxon>Melastomataceae</taxon>
        <taxon>Melastomatoideae</taxon>
        <taxon>Melastomateae</taxon>
        <taxon>Melastoma</taxon>
    </lineage>
</organism>
<evidence type="ECO:0000313" key="1">
    <source>
        <dbReference type="EMBL" id="KAI4326518.1"/>
    </source>
</evidence>
<protein>
    <submittedName>
        <fullName evidence="1">Uncharacterized protein</fullName>
    </submittedName>
</protein>
<dbReference type="EMBL" id="CM042888">
    <property type="protein sequence ID" value="KAI4326518.1"/>
    <property type="molecule type" value="Genomic_DNA"/>
</dbReference>
<accession>A0ACB9MQC4</accession>
<proteinExistence type="predicted"/>
<reference evidence="2" key="1">
    <citation type="journal article" date="2023" name="Front. Plant Sci.">
        <title>Chromosomal-level genome assembly of Melastoma candidum provides insights into trichome evolution.</title>
        <authorList>
            <person name="Zhong Y."/>
            <person name="Wu W."/>
            <person name="Sun C."/>
            <person name="Zou P."/>
            <person name="Liu Y."/>
            <person name="Dai S."/>
            <person name="Zhou R."/>
        </authorList>
    </citation>
    <scope>NUCLEOTIDE SEQUENCE [LARGE SCALE GENOMIC DNA]</scope>
</reference>
<sequence length="234" mass="24062">MASPAISNQKNVITTSFLVVLSCLLPWSNAQISTPCTTSMITSFTPCFNFITGSSGNGTSPSSDCCKSFKAMLQTSIDCTCLVVTANIPIPLPINRTLALSLPRACNGGLPLQCKATGSPLPAPGPVLFAPPPPAIASPHTAPSPSPHSAYSPLSPRASKAVLPLPPAPAPEWATETPSDMSPESPVTEPAGSSTKPGIRPVLNPTSASPNRPLVSSIPLLVTIVGLVFCSWVL</sequence>